<dbReference type="Pfam" id="PF04393">
    <property type="entry name" value="DUF535"/>
    <property type="match status" value="1"/>
</dbReference>
<dbReference type="AlphaFoldDB" id="A0A4R1YMI9"/>
<dbReference type="EMBL" id="SLVM01000024">
    <property type="protein sequence ID" value="TCM78969.1"/>
    <property type="molecule type" value="Genomic_DNA"/>
</dbReference>
<keyword evidence="2" id="KW-1185">Reference proteome</keyword>
<proteinExistence type="predicted"/>
<name>A0A4R1YMI9_9RHOB</name>
<dbReference type="OrthoDB" id="6835762at2"/>
<protein>
    <submittedName>
        <fullName evidence="1">Uncharacterized protein VirK/YbjX</fullName>
    </submittedName>
</protein>
<dbReference type="GO" id="GO:0006974">
    <property type="term" value="P:DNA damage response"/>
    <property type="evidence" value="ECO:0007669"/>
    <property type="project" value="TreeGrafter"/>
</dbReference>
<dbReference type="PANTHER" id="PTHR38785">
    <property type="entry name" value="HOMOLOG OF VIRK"/>
    <property type="match status" value="1"/>
</dbReference>
<gene>
    <name evidence="1" type="ORF">EV216_12416</name>
</gene>
<reference evidence="1 2" key="1">
    <citation type="submission" date="2019-03" db="EMBL/GenBank/DDBJ databases">
        <title>Genomic Encyclopedia of Type Strains, Phase IV (KMG-IV): sequencing the most valuable type-strain genomes for metagenomic binning, comparative biology and taxonomic classification.</title>
        <authorList>
            <person name="Goeker M."/>
        </authorList>
    </citation>
    <scope>NUCLEOTIDE SEQUENCE [LARGE SCALE GENOMIC DNA]</scope>
    <source>
        <strain evidence="1 2">DSM 21153</strain>
    </source>
</reference>
<dbReference type="PANTHER" id="PTHR38785:SF1">
    <property type="entry name" value="HOMOLOG OF VIRK"/>
    <property type="match status" value="1"/>
</dbReference>
<evidence type="ECO:0000313" key="2">
    <source>
        <dbReference type="Proteomes" id="UP000295277"/>
    </source>
</evidence>
<organism evidence="1 2">
    <name type="scientific">Rhodovulum steppense</name>
    <dbReference type="NCBI Taxonomy" id="540251"/>
    <lineage>
        <taxon>Bacteria</taxon>
        <taxon>Pseudomonadati</taxon>
        <taxon>Pseudomonadota</taxon>
        <taxon>Alphaproteobacteria</taxon>
        <taxon>Rhodobacterales</taxon>
        <taxon>Paracoccaceae</taxon>
        <taxon>Rhodovulum</taxon>
    </lineage>
</organism>
<accession>A0A4R1YMI9</accession>
<dbReference type="InterPro" id="IPR007488">
    <property type="entry name" value="DUF535"/>
</dbReference>
<comment type="caution">
    <text evidence="1">The sequence shown here is derived from an EMBL/GenBank/DDBJ whole genome shotgun (WGS) entry which is preliminary data.</text>
</comment>
<dbReference type="RefSeq" id="WP_132696207.1">
    <property type="nucleotide sequence ID" value="NZ_SLVM01000024.1"/>
</dbReference>
<evidence type="ECO:0000313" key="1">
    <source>
        <dbReference type="EMBL" id="TCM78969.1"/>
    </source>
</evidence>
<dbReference type="Proteomes" id="UP000295277">
    <property type="component" value="Unassembled WGS sequence"/>
</dbReference>
<sequence length="304" mass="34251">MSSLLIVRRTAQELFPGHSPAQVTLRAKMLLAAARRRSSLRPLLNAAPGSCAHILIAERPEMLGALLWPYQNATWPAAKRFDRILAHCREIDRLGPPFPFSTGERLVLADLGAHHPGCRLVLDQPKWFMREGGLTLNLFVDSFRAYSLAFSLFRNGAGELCAYIGALQGRNTDNALDLYRDLTRALFGIRPRDFLIETLRMLARRFGIAELHAVSDAARHHRHPFFGAKTIAPQDYDTVWLERGGTQVSDDTFALPVSSGRRPLDEIKAKKRSLYRQRYGFLDALEEEIAHTLPSVRPVRFPDS</sequence>